<sequence>MSKYFYRLRGSQSTGKNAKTYSFGSAQQYNKALIMAQDAISKNQFKEVQIERIQVIKIIKQNS</sequence>
<dbReference type="AlphaFoldDB" id="A0A454C8Y5"/>
<reference evidence="1 3" key="2">
    <citation type="submission" date="2018-10" db="EMBL/GenBank/DDBJ databases">
        <title>Detection and isolation of Mycoplasma hominis as a predominant microorganism from pelvic cavity of patient with salpingitis and tubo-ovarian abscess.</title>
        <authorList>
            <person name="Guschin A.E."/>
            <person name="Khayrullina G.A."/>
            <person name="Rakovskaya I.V."/>
            <person name="Shelenkov A.A."/>
            <person name="Shagin D.A."/>
        </authorList>
    </citation>
    <scope>NUCLEOTIDE SEQUENCE [LARGE SCALE GENOMIC DNA]</scope>
    <source>
        <strain evidence="1">TO0613</strain>
        <strain evidence="3">TOA</strain>
    </source>
</reference>
<dbReference type="EMBL" id="CP033021">
    <property type="protein sequence ID" value="AYN65347.1"/>
    <property type="molecule type" value="Genomic_DNA"/>
</dbReference>
<evidence type="ECO:0000313" key="1">
    <source>
        <dbReference type="EMBL" id="AYN65138.1"/>
    </source>
</evidence>
<accession>A0A454C8Y5</accession>
<gene>
    <name evidence="1" type="ORF">KN71_000165</name>
    <name evidence="2" type="ORF">KN71_001345</name>
</gene>
<evidence type="ECO:0000313" key="3">
    <source>
        <dbReference type="Proteomes" id="UP000029712"/>
    </source>
</evidence>
<proteinExistence type="predicted"/>
<evidence type="ECO:0000313" key="2">
    <source>
        <dbReference type="EMBL" id="AYN65347.1"/>
    </source>
</evidence>
<dbReference type="EMBL" id="CP033021">
    <property type="protein sequence ID" value="AYN65138.1"/>
    <property type="molecule type" value="Genomic_DNA"/>
</dbReference>
<protein>
    <submittedName>
        <fullName evidence="1">Uncharacterized protein</fullName>
    </submittedName>
</protein>
<reference evidence="1 3" key="1">
    <citation type="submission" date="2014-08" db="EMBL/GenBank/DDBJ databases">
        <authorList>
            <person name="Kuleshov K."/>
            <person name="Dedkov V."/>
            <person name="Markelov M."/>
            <person name="Pimkina E."/>
        </authorList>
    </citation>
    <scope>NUCLEOTIDE SEQUENCE [LARGE SCALE GENOMIC DNA]</scope>
    <source>
        <strain evidence="1">TO0613</strain>
        <strain evidence="3">TOA</strain>
    </source>
</reference>
<name>A0A454C8Y5_METHO</name>
<organism evidence="1 3">
    <name type="scientific">Metamycoplasma hominis</name>
    <name type="common">Mycoplasma hominis</name>
    <dbReference type="NCBI Taxonomy" id="2098"/>
    <lineage>
        <taxon>Bacteria</taxon>
        <taxon>Bacillati</taxon>
        <taxon>Mycoplasmatota</taxon>
        <taxon>Mycoplasmoidales</taxon>
        <taxon>Metamycoplasmataceae</taxon>
        <taxon>Metamycoplasma</taxon>
    </lineage>
</organism>
<dbReference type="Proteomes" id="UP000029712">
    <property type="component" value="Chromosome"/>
</dbReference>
<dbReference type="RefSeq" id="WP_036439043.1">
    <property type="nucleotide sequence ID" value="NZ_CP033021.1"/>
</dbReference>